<dbReference type="AlphaFoldDB" id="A0A0D2LUN8"/>
<proteinExistence type="predicted"/>
<dbReference type="SUPFAM" id="SSF48371">
    <property type="entry name" value="ARM repeat"/>
    <property type="match status" value="1"/>
</dbReference>
<dbReference type="Proteomes" id="UP000054498">
    <property type="component" value="Unassembled WGS sequence"/>
</dbReference>
<evidence type="ECO:0000313" key="2">
    <source>
        <dbReference type="Proteomes" id="UP000054498"/>
    </source>
</evidence>
<organism evidence="1 2">
    <name type="scientific">Monoraphidium neglectum</name>
    <dbReference type="NCBI Taxonomy" id="145388"/>
    <lineage>
        <taxon>Eukaryota</taxon>
        <taxon>Viridiplantae</taxon>
        <taxon>Chlorophyta</taxon>
        <taxon>core chlorophytes</taxon>
        <taxon>Chlorophyceae</taxon>
        <taxon>CS clade</taxon>
        <taxon>Sphaeropleales</taxon>
        <taxon>Selenastraceae</taxon>
        <taxon>Monoraphidium</taxon>
    </lineage>
</organism>
<dbReference type="RefSeq" id="XP_013892341.1">
    <property type="nucleotide sequence ID" value="XM_014036887.1"/>
</dbReference>
<dbReference type="KEGG" id="mng:MNEG_14640"/>
<dbReference type="InterPro" id="IPR011989">
    <property type="entry name" value="ARM-like"/>
</dbReference>
<keyword evidence="2" id="KW-1185">Reference proteome</keyword>
<dbReference type="Gene3D" id="1.25.10.10">
    <property type="entry name" value="Leucine-rich Repeat Variant"/>
    <property type="match status" value="1"/>
</dbReference>
<gene>
    <name evidence="1" type="ORF">MNEG_14640</name>
</gene>
<dbReference type="InterPro" id="IPR016024">
    <property type="entry name" value="ARM-type_fold"/>
</dbReference>
<accession>A0A0D2LUN8</accession>
<name>A0A0D2LUN8_9CHLO</name>
<reference evidence="1 2" key="1">
    <citation type="journal article" date="2013" name="BMC Genomics">
        <title>Reconstruction of the lipid metabolism for the microalga Monoraphidium neglectum from its genome sequence reveals characteristics suitable for biofuel production.</title>
        <authorList>
            <person name="Bogen C."/>
            <person name="Al-Dilaimi A."/>
            <person name="Albersmeier A."/>
            <person name="Wichmann J."/>
            <person name="Grundmann M."/>
            <person name="Rupp O."/>
            <person name="Lauersen K.J."/>
            <person name="Blifernez-Klassen O."/>
            <person name="Kalinowski J."/>
            <person name="Goesmann A."/>
            <person name="Mussgnug J.H."/>
            <person name="Kruse O."/>
        </authorList>
    </citation>
    <scope>NUCLEOTIDE SEQUENCE [LARGE SCALE GENOMIC DNA]</scope>
    <source>
        <strain evidence="1 2">SAG 48.87</strain>
    </source>
</reference>
<dbReference type="GeneID" id="25732223"/>
<feature type="non-terminal residue" evidence="1">
    <location>
        <position position="553"/>
    </location>
</feature>
<protein>
    <submittedName>
        <fullName evidence="1">Uncharacterized protein</fullName>
    </submittedName>
</protein>
<evidence type="ECO:0000313" key="1">
    <source>
        <dbReference type="EMBL" id="KIY93321.1"/>
    </source>
</evidence>
<sequence>MPRKFTQITSYVPKGHAHILCYSQDAQPSGDRAAALLRSAALHQAQVVVRRPGAPAARAALSALSGALRASCADQGCGSAAAAALAALATLCARRSAWHCVLEALESDDALAATVAALSSCDPRIARDAAALLSMLGQSGLPHTRRVGEHKGAARGLVAALRGGAPAHAVVALHAICLEGADLAGRVASEEGALSALVALAGAGRTTVGCAGGIVGATAFFALRTLCVILCARDEGLKQRMIATEGLLEELAAALRAGSGAAWSEAACALAAACAASPDLARRVAGADGVLAGILKLLSGGNHVVLAVEALTNVAIAGPDLARRLMLEDGVPRRLAAVVCGGGGAGDNAAVALTVACMAQHDAALALRLGAEEGLVEALWAALERGGRTRLCALGLLNLIILHSADLARSTADAQGVLGALAAAVVDKNVCSMNEIVTLYCFARAGADLARRVADQDGVLHALVAAAGPGDGCNAMLTLAAVAFAEPELARRVAAEKGALGALTVFAQSEDPARGEAAKALEAIASARSGLVRRAAPKQAAKGSTNSSNQFEQ</sequence>
<dbReference type="EMBL" id="KK104863">
    <property type="protein sequence ID" value="KIY93321.1"/>
    <property type="molecule type" value="Genomic_DNA"/>
</dbReference>